<dbReference type="SUPFAM" id="SSF56672">
    <property type="entry name" value="DNA/RNA polymerases"/>
    <property type="match status" value="1"/>
</dbReference>
<dbReference type="InterPro" id="IPR032567">
    <property type="entry name" value="RTL1-rel"/>
</dbReference>
<name>A0A5B6VLM3_9ROSI</name>
<proteinExistence type="predicted"/>
<dbReference type="AlphaFoldDB" id="A0A5B6VLM3"/>
<dbReference type="Gene3D" id="3.10.10.10">
    <property type="entry name" value="HIV Type 1 Reverse Transcriptase, subunit A, domain 1"/>
    <property type="match status" value="1"/>
</dbReference>
<protein>
    <submittedName>
        <fullName evidence="1">DNA/RNA polymerases superfamily protein</fullName>
    </submittedName>
</protein>
<comment type="caution">
    <text evidence="1">The sequence shown here is derived from an EMBL/GenBank/DDBJ whole genome shotgun (WGS) entry which is preliminary data.</text>
</comment>
<sequence>MIGERRDYLSNLISALVAGKLVQKLCKAFLTFVQDSISIYSYVRDIRIKLSGLLPDREVEFGIKILPSTTLMSIAPYRMTLKELMELKARLQELLDQGFIRLSVSP</sequence>
<gene>
    <name evidence="1" type="ORF">EPI10_015702</name>
</gene>
<dbReference type="EMBL" id="SMMG02000006">
    <property type="protein sequence ID" value="KAA3469958.1"/>
    <property type="molecule type" value="Genomic_DNA"/>
</dbReference>
<evidence type="ECO:0000313" key="1">
    <source>
        <dbReference type="EMBL" id="KAA3469958.1"/>
    </source>
</evidence>
<accession>A0A5B6VLM3</accession>
<keyword evidence="2" id="KW-1185">Reference proteome</keyword>
<evidence type="ECO:0000313" key="2">
    <source>
        <dbReference type="Proteomes" id="UP000325315"/>
    </source>
</evidence>
<reference evidence="2" key="1">
    <citation type="journal article" date="2019" name="Plant Biotechnol. J.">
        <title>Genome sequencing of the Australian wild diploid species Gossypium australe highlights disease resistance and delayed gland morphogenesis.</title>
        <authorList>
            <person name="Cai Y."/>
            <person name="Cai X."/>
            <person name="Wang Q."/>
            <person name="Wang P."/>
            <person name="Zhang Y."/>
            <person name="Cai C."/>
            <person name="Xu Y."/>
            <person name="Wang K."/>
            <person name="Zhou Z."/>
            <person name="Wang C."/>
            <person name="Geng S."/>
            <person name="Li B."/>
            <person name="Dong Q."/>
            <person name="Hou Y."/>
            <person name="Wang H."/>
            <person name="Ai P."/>
            <person name="Liu Z."/>
            <person name="Yi F."/>
            <person name="Sun M."/>
            <person name="An G."/>
            <person name="Cheng J."/>
            <person name="Zhang Y."/>
            <person name="Shi Q."/>
            <person name="Xie Y."/>
            <person name="Shi X."/>
            <person name="Chang Y."/>
            <person name="Huang F."/>
            <person name="Chen Y."/>
            <person name="Hong S."/>
            <person name="Mi L."/>
            <person name="Sun Q."/>
            <person name="Zhang L."/>
            <person name="Zhou B."/>
            <person name="Peng R."/>
            <person name="Zhang X."/>
            <person name="Liu F."/>
        </authorList>
    </citation>
    <scope>NUCLEOTIDE SEQUENCE [LARGE SCALE GENOMIC DNA]</scope>
    <source>
        <strain evidence="2">cv. PA1801</strain>
    </source>
</reference>
<dbReference type="PANTHER" id="PTHR15503:SF45">
    <property type="entry name" value="RNA-DIRECTED DNA POLYMERASE HOMOLOG"/>
    <property type="match status" value="1"/>
</dbReference>
<dbReference type="PANTHER" id="PTHR15503">
    <property type="entry name" value="LDOC1 RELATED"/>
    <property type="match status" value="1"/>
</dbReference>
<organism evidence="1 2">
    <name type="scientific">Gossypium australe</name>
    <dbReference type="NCBI Taxonomy" id="47621"/>
    <lineage>
        <taxon>Eukaryota</taxon>
        <taxon>Viridiplantae</taxon>
        <taxon>Streptophyta</taxon>
        <taxon>Embryophyta</taxon>
        <taxon>Tracheophyta</taxon>
        <taxon>Spermatophyta</taxon>
        <taxon>Magnoliopsida</taxon>
        <taxon>eudicotyledons</taxon>
        <taxon>Gunneridae</taxon>
        <taxon>Pentapetalae</taxon>
        <taxon>rosids</taxon>
        <taxon>malvids</taxon>
        <taxon>Malvales</taxon>
        <taxon>Malvaceae</taxon>
        <taxon>Malvoideae</taxon>
        <taxon>Gossypium</taxon>
    </lineage>
</organism>
<dbReference type="InterPro" id="IPR043502">
    <property type="entry name" value="DNA/RNA_pol_sf"/>
</dbReference>
<dbReference type="Proteomes" id="UP000325315">
    <property type="component" value="Unassembled WGS sequence"/>
</dbReference>
<dbReference type="OrthoDB" id="437338at2759"/>